<comment type="catalytic activity">
    <reaction evidence="13 14">
        <text>coproporphyrinogen III + 2 S-adenosyl-L-methionine = protoporphyrinogen IX + 2 5'-deoxyadenosine + 2 L-methionine + 2 CO2</text>
        <dbReference type="Rhea" id="RHEA:15425"/>
        <dbReference type="ChEBI" id="CHEBI:16526"/>
        <dbReference type="ChEBI" id="CHEBI:17319"/>
        <dbReference type="ChEBI" id="CHEBI:57307"/>
        <dbReference type="ChEBI" id="CHEBI:57309"/>
        <dbReference type="ChEBI" id="CHEBI:57844"/>
        <dbReference type="ChEBI" id="CHEBI:59789"/>
        <dbReference type="EC" id="1.3.98.3"/>
    </reaction>
</comment>
<evidence type="ECO:0000256" key="8">
    <source>
        <dbReference type="ARBA" id="ARBA00022723"/>
    </source>
</evidence>
<keyword evidence="12 14" id="KW-0627">Porphyrin biosynthesis</keyword>
<comment type="subcellular location">
    <subcellularLocation>
        <location evidence="1 14">Cytoplasm</location>
    </subcellularLocation>
</comment>
<dbReference type="InterPro" id="IPR004558">
    <property type="entry name" value="Coprogen_oxidase_HemN"/>
</dbReference>
<evidence type="ECO:0000256" key="6">
    <source>
        <dbReference type="ARBA" id="ARBA00022490"/>
    </source>
</evidence>
<evidence type="ECO:0000256" key="10">
    <source>
        <dbReference type="ARBA" id="ARBA00023004"/>
    </source>
</evidence>
<keyword evidence="7 14" id="KW-0949">S-adenosyl-L-methionine</keyword>
<dbReference type="PANTHER" id="PTHR13932:SF6">
    <property type="entry name" value="OXYGEN-INDEPENDENT COPROPORPHYRINOGEN III OXIDASE"/>
    <property type="match status" value="1"/>
</dbReference>
<dbReference type="Pfam" id="PF04055">
    <property type="entry name" value="Radical_SAM"/>
    <property type="match status" value="1"/>
</dbReference>
<keyword evidence="6 14" id="KW-0963">Cytoplasm</keyword>
<dbReference type="EC" id="1.3.98.3" evidence="14"/>
<evidence type="ECO:0000256" key="4">
    <source>
        <dbReference type="ARBA" id="ARBA00011245"/>
    </source>
</evidence>
<dbReference type="SFLD" id="SFLDG01065">
    <property type="entry name" value="anaerobic_coproporphyrinogen-I"/>
    <property type="match status" value="1"/>
</dbReference>
<dbReference type="SFLD" id="SFLDG01082">
    <property type="entry name" value="B12-binding_domain_containing"/>
    <property type="match status" value="1"/>
</dbReference>
<evidence type="ECO:0000256" key="12">
    <source>
        <dbReference type="ARBA" id="ARBA00023244"/>
    </source>
</evidence>
<keyword evidence="5 14" id="KW-0004">4Fe-4S</keyword>
<dbReference type="Proteomes" id="UP001200022">
    <property type="component" value="Unassembled WGS sequence"/>
</dbReference>
<organism evidence="16 17">
    <name type="scientific">Flaviramulus multivorans</name>
    <dbReference type="NCBI Taxonomy" id="1304750"/>
    <lineage>
        <taxon>Bacteria</taxon>
        <taxon>Pseudomonadati</taxon>
        <taxon>Bacteroidota</taxon>
        <taxon>Flavobacteriia</taxon>
        <taxon>Flavobacteriales</taxon>
        <taxon>Flavobacteriaceae</taxon>
        <taxon>Flaviramulus</taxon>
    </lineage>
</organism>
<evidence type="ECO:0000256" key="9">
    <source>
        <dbReference type="ARBA" id="ARBA00023002"/>
    </source>
</evidence>
<evidence type="ECO:0000256" key="14">
    <source>
        <dbReference type="PIRNR" id="PIRNR000167"/>
    </source>
</evidence>
<feature type="domain" description="Radical SAM core" evidence="15">
    <location>
        <begin position="46"/>
        <end position="284"/>
    </location>
</feature>
<evidence type="ECO:0000256" key="3">
    <source>
        <dbReference type="ARBA" id="ARBA00005493"/>
    </source>
</evidence>
<evidence type="ECO:0000256" key="1">
    <source>
        <dbReference type="ARBA" id="ARBA00004496"/>
    </source>
</evidence>
<dbReference type="SUPFAM" id="SSF102114">
    <property type="entry name" value="Radical SAM enzymes"/>
    <property type="match status" value="1"/>
</dbReference>
<dbReference type="InterPro" id="IPR058240">
    <property type="entry name" value="rSAM_sf"/>
</dbReference>
<dbReference type="PIRSF" id="PIRSF000167">
    <property type="entry name" value="HemN"/>
    <property type="match status" value="1"/>
</dbReference>
<comment type="subunit">
    <text evidence="4">Monomer.</text>
</comment>
<keyword evidence="11 14" id="KW-0411">Iron-sulfur</keyword>
<evidence type="ECO:0000313" key="17">
    <source>
        <dbReference type="Proteomes" id="UP001200022"/>
    </source>
</evidence>
<evidence type="ECO:0000256" key="13">
    <source>
        <dbReference type="ARBA" id="ARBA00048321"/>
    </source>
</evidence>
<comment type="caution">
    <text evidence="16">The sequence shown here is derived from an EMBL/GenBank/DDBJ whole genome shotgun (WGS) entry which is preliminary data.</text>
</comment>
<dbReference type="Gene3D" id="1.10.10.920">
    <property type="match status" value="1"/>
</dbReference>
<dbReference type="SMART" id="SM00729">
    <property type="entry name" value="Elp3"/>
    <property type="match status" value="1"/>
</dbReference>
<comment type="cofactor">
    <cofactor evidence="14">
        <name>[4Fe-4S] cluster</name>
        <dbReference type="ChEBI" id="CHEBI:49883"/>
    </cofactor>
    <text evidence="14">Binds 1 [4Fe-4S] cluster. The cluster is coordinated with 3 cysteines and an exchangeable S-adenosyl-L-methionine.</text>
</comment>
<keyword evidence="10 14" id="KW-0408">Iron</keyword>
<dbReference type="Gene3D" id="3.20.20.70">
    <property type="entry name" value="Aldolase class I"/>
    <property type="match status" value="1"/>
</dbReference>
<dbReference type="InterPro" id="IPR006638">
    <property type="entry name" value="Elp3/MiaA/NifB-like_rSAM"/>
</dbReference>
<evidence type="ECO:0000256" key="2">
    <source>
        <dbReference type="ARBA" id="ARBA00004785"/>
    </source>
</evidence>
<evidence type="ECO:0000256" key="7">
    <source>
        <dbReference type="ARBA" id="ARBA00022691"/>
    </source>
</evidence>
<evidence type="ECO:0000256" key="5">
    <source>
        <dbReference type="ARBA" id="ARBA00022485"/>
    </source>
</evidence>
<evidence type="ECO:0000256" key="11">
    <source>
        <dbReference type="ARBA" id="ARBA00023014"/>
    </source>
</evidence>
<keyword evidence="9 14" id="KW-0560">Oxidoreductase</keyword>
<accession>A0ABS9IL53</accession>
<proteinExistence type="inferred from homology"/>
<dbReference type="CDD" id="cd01335">
    <property type="entry name" value="Radical_SAM"/>
    <property type="match status" value="1"/>
</dbReference>
<dbReference type="PANTHER" id="PTHR13932">
    <property type="entry name" value="COPROPORPHYRINIGEN III OXIDASE"/>
    <property type="match status" value="1"/>
</dbReference>
<comment type="pathway">
    <text evidence="2 14">Porphyrin-containing compound metabolism; protoporphyrin-IX biosynthesis; protoporphyrinogen-IX from coproporphyrinogen-III (AdoMet route): step 1/1.</text>
</comment>
<keyword evidence="17" id="KW-1185">Reference proteome</keyword>
<evidence type="ECO:0000313" key="16">
    <source>
        <dbReference type="EMBL" id="MCF7561322.1"/>
    </source>
</evidence>
<keyword evidence="8 14" id="KW-0479">Metal-binding</keyword>
<dbReference type="EMBL" id="JAKKDV010000005">
    <property type="protein sequence ID" value="MCF7561322.1"/>
    <property type="molecule type" value="Genomic_DNA"/>
</dbReference>
<name>A0ABS9IL53_9FLAO</name>
<dbReference type="PROSITE" id="PS51918">
    <property type="entry name" value="RADICAL_SAM"/>
    <property type="match status" value="1"/>
</dbReference>
<evidence type="ECO:0000259" key="15">
    <source>
        <dbReference type="PROSITE" id="PS51918"/>
    </source>
</evidence>
<dbReference type="SFLD" id="SFLDS00029">
    <property type="entry name" value="Radical_SAM"/>
    <property type="match status" value="1"/>
</dbReference>
<comment type="similarity">
    <text evidence="3 14">Belongs to the anaerobic coproporphyrinogen-III oxidase family.</text>
</comment>
<protein>
    <recommendedName>
        <fullName evidence="14">Coproporphyrinogen-III oxidase</fullName>
        <ecNumber evidence="14">1.3.98.3</ecNumber>
    </recommendedName>
</protein>
<dbReference type="GO" id="GO:0051989">
    <property type="term" value="F:coproporphyrinogen dehydrogenase activity"/>
    <property type="evidence" value="ECO:0007669"/>
    <property type="project" value="UniProtKB-EC"/>
</dbReference>
<dbReference type="InterPro" id="IPR034505">
    <property type="entry name" value="Coproporphyrinogen-III_oxidase"/>
</dbReference>
<dbReference type="InterPro" id="IPR013785">
    <property type="entry name" value="Aldolase_TIM"/>
</dbReference>
<reference evidence="16 17" key="1">
    <citation type="submission" date="2022-01" db="EMBL/GenBank/DDBJ databases">
        <title>Draft genome sequence of Sabulilitoribacter multivorans KCTC 32326.</title>
        <authorList>
            <person name="Oh J.-S."/>
        </authorList>
    </citation>
    <scope>NUCLEOTIDE SEQUENCE [LARGE SCALE GENOMIC DNA]</scope>
    <source>
        <strain evidence="16 17">M-M16</strain>
    </source>
</reference>
<dbReference type="NCBIfam" id="TIGR00538">
    <property type="entry name" value="hemN"/>
    <property type="match status" value="1"/>
</dbReference>
<dbReference type="InterPro" id="IPR007197">
    <property type="entry name" value="rSAM"/>
</dbReference>
<dbReference type="RefSeq" id="WP_237231999.1">
    <property type="nucleotide sequence ID" value="NZ_JAKKDV010000005.1"/>
</dbReference>
<sequence length="454" mass="52598">MLNSLVNKYNVAGPRYTSYPTVPYWNQDMFSLKKWKSSLIESFKESNSKEGISIYIHLPFCESMCTFCGCHKRITKQHSVENPYIKAVLKEWNLYLKLFNERPIIKELHLGGGTPTFFSPENLKYLISEILRTSSLAENYEFSFEGHPNNTTKEHLKALYDVGFRRVSYGVQDYNETVQKAINRVQPYENVKRATDIARDIGYTSVGHDIIFGLPFQTLDHIKDTILKTKALLPDRLAFYSYAHVPWIKGNGQRGFRDEDLPTPQLKREQYQIGKQLLSEVGYVEVGMDHFALPTDTLYQSMAEGNLHRNFMGYTASKTQLMVGLGVSAISDSWYGFAQNEKGIEAYYHLLNENILPVFRGYILNNEDLIIRKHILNLMCRFKTSWTDRSLYFKELPEVLIRLEEMKKDGLLNINPNSIEVSKKGQPFVRNICMAFDLLLQRKQPHTQLFSMTI</sequence>
<gene>
    <name evidence="16" type="primary">hemN</name>
    <name evidence="16" type="ORF">L3X39_11805</name>
</gene>